<dbReference type="Pfam" id="PF13560">
    <property type="entry name" value="HTH_31"/>
    <property type="match status" value="1"/>
</dbReference>
<keyword evidence="3" id="KW-1185">Reference proteome</keyword>
<evidence type="ECO:0000313" key="2">
    <source>
        <dbReference type="EMBL" id="GAA2656269.1"/>
    </source>
</evidence>
<dbReference type="RefSeq" id="WP_344574947.1">
    <property type="nucleotide sequence ID" value="NZ_BAAARK010000005.1"/>
</dbReference>
<reference evidence="3" key="1">
    <citation type="journal article" date="2019" name="Int. J. Syst. Evol. Microbiol.">
        <title>The Global Catalogue of Microorganisms (GCM) 10K type strain sequencing project: providing services to taxonomists for standard genome sequencing and annotation.</title>
        <authorList>
            <consortium name="The Broad Institute Genomics Platform"/>
            <consortium name="The Broad Institute Genome Sequencing Center for Infectious Disease"/>
            <person name="Wu L."/>
            <person name="Ma J."/>
        </authorList>
    </citation>
    <scope>NUCLEOTIDE SEQUENCE [LARGE SCALE GENOMIC DNA]</scope>
    <source>
        <strain evidence="3">JCM 16374</strain>
    </source>
</reference>
<protein>
    <recommendedName>
        <fullName evidence="1">HTH cro/C1-type domain-containing protein</fullName>
    </recommendedName>
</protein>
<evidence type="ECO:0000313" key="3">
    <source>
        <dbReference type="Proteomes" id="UP001500994"/>
    </source>
</evidence>
<dbReference type="SMART" id="SM00530">
    <property type="entry name" value="HTH_XRE"/>
    <property type="match status" value="1"/>
</dbReference>
<evidence type="ECO:0000259" key="1">
    <source>
        <dbReference type="PROSITE" id="PS50943"/>
    </source>
</evidence>
<dbReference type="InterPro" id="IPR001387">
    <property type="entry name" value="Cro/C1-type_HTH"/>
</dbReference>
<comment type="caution">
    <text evidence="2">The sequence shown here is derived from an EMBL/GenBank/DDBJ whole genome shotgun (WGS) entry which is preliminary data.</text>
</comment>
<dbReference type="SUPFAM" id="SSF47413">
    <property type="entry name" value="lambda repressor-like DNA-binding domains"/>
    <property type="match status" value="1"/>
</dbReference>
<dbReference type="EMBL" id="BAAARK010000005">
    <property type="protein sequence ID" value="GAA2656269.1"/>
    <property type="molecule type" value="Genomic_DNA"/>
</dbReference>
<dbReference type="Gene3D" id="1.10.260.40">
    <property type="entry name" value="lambda repressor-like DNA-binding domains"/>
    <property type="match status" value="1"/>
</dbReference>
<gene>
    <name evidence="2" type="ORF">GCM10009864_22760</name>
</gene>
<dbReference type="InterPro" id="IPR010982">
    <property type="entry name" value="Lambda_DNA-bd_dom_sf"/>
</dbReference>
<dbReference type="PROSITE" id="PS50943">
    <property type="entry name" value="HTH_CROC1"/>
    <property type="match status" value="1"/>
</dbReference>
<name>A0ABP6E111_9ACTN</name>
<accession>A0ABP6E111</accession>
<sequence>MAGLFELQLSVMATRPIEIGSAGIRTARNIERLRLARGLSQQQLAERCTALGRPLTNTALSRTERARRRCDVDDLVTIATALGVLPAALLPSRTAHGTVFQPLNRIQGALLG</sequence>
<dbReference type="CDD" id="cd00093">
    <property type="entry name" value="HTH_XRE"/>
    <property type="match status" value="1"/>
</dbReference>
<dbReference type="Proteomes" id="UP001500994">
    <property type="component" value="Unassembled WGS sequence"/>
</dbReference>
<proteinExistence type="predicted"/>
<feature type="domain" description="HTH cro/C1-type" evidence="1">
    <location>
        <begin position="30"/>
        <end position="89"/>
    </location>
</feature>
<organism evidence="2 3">
    <name type="scientific">Streptomyces lunalinharesii</name>
    <dbReference type="NCBI Taxonomy" id="333384"/>
    <lineage>
        <taxon>Bacteria</taxon>
        <taxon>Bacillati</taxon>
        <taxon>Actinomycetota</taxon>
        <taxon>Actinomycetes</taxon>
        <taxon>Kitasatosporales</taxon>
        <taxon>Streptomycetaceae</taxon>
        <taxon>Streptomyces</taxon>
    </lineage>
</organism>